<reference evidence="1" key="1">
    <citation type="submission" date="2018-02" db="EMBL/GenBank/DDBJ databases">
        <title>The genomes of Aspergillus section Nigri reveals drivers in fungal speciation.</title>
        <authorList>
            <consortium name="DOE Joint Genome Institute"/>
            <person name="Vesth T.C."/>
            <person name="Nybo J."/>
            <person name="Theobald S."/>
            <person name="Brandl J."/>
            <person name="Frisvad J.C."/>
            <person name="Nielsen K.F."/>
            <person name="Lyhne E.K."/>
            <person name="Kogle M.E."/>
            <person name="Kuo A."/>
            <person name="Riley R."/>
            <person name="Clum A."/>
            <person name="Nolan M."/>
            <person name="Lipzen A."/>
            <person name="Salamov A."/>
            <person name="Henrissat B."/>
            <person name="Wiebenga A."/>
            <person name="De vries R.P."/>
            <person name="Grigoriev I.V."/>
            <person name="Mortensen U.H."/>
            <person name="Andersen M.R."/>
            <person name="Baker S.E."/>
        </authorList>
    </citation>
    <scope>NUCLEOTIDE SEQUENCE</scope>
    <source>
        <strain evidence="1">CBS 115574</strain>
    </source>
</reference>
<sequence length="174" mass="19329">MRRPVLYGLSSVPGLVVGNGHGCHLPIHASPACPLEDYECPRERQSPTCACLIFCQIELSTQFFRYVRSSAAGGAADSIPCRAHVSRGGYFFSFEARRFYSYKNLRDQTQALETILAEAGINPVRQRLWVNPSNDIYNLDSNLELAKRVKAAGMSVYLDLHLSDTWADPSGQES</sequence>
<proteinExistence type="predicted"/>
<protein>
    <submittedName>
        <fullName evidence="1">Uncharacterized protein</fullName>
    </submittedName>
</protein>
<name>A0ACD1IDC8_9EURO</name>
<dbReference type="EMBL" id="KZ824550">
    <property type="protein sequence ID" value="RAK88596.1"/>
    <property type="molecule type" value="Genomic_DNA"/>
</dbReference>
<accession>A0ACD1IDC8</accession>
<keyword evidence="2" id="KW-1185">Reference proteome</keyword>
<dbReference type="Proteomes" id="UP000249748">
    <property type="component" value="Unassembled WGS sequence"/>
</dbReference>
<gene>
    <name evidence="1" type="ORF">BO79DRAFT_255258</name>
</gene>
<evidence type="ECO:0000313" key="2">
    <source>
        <dbReference type="Proteomes" id="UP000249748"/>
    </source>
</evidence>
<evidence type="ECO:0000313" key="1">
    <source>
        <dbReference type="EMBL" id="RAK88596.1"/>
    </source>
</evidence>
<organism evidence="1 2">
    <name type="scientific">Aspergillus costaricaensis CBS 115574</name>
    <dbReference type="NCBI Taxonomy" id="1448317"/>
    <lineage>
        <taxon>Eukaryota</taxon>
        <taxon>Fungi</taxon>
        <taxon>Dikarya</taxon>
        <taxon>Ascomycota</taxon>
        <taxon>Pezizomycotina</taxon>
        <taxon>Eurotiomycetes</taxon>
        <taxon>Eurotiomycetidae</taxon>
        <taxon>Eurotiales</taxon>
        <taxon>Aspergillaceae</taxon>
        <taxon>Aspergillus</taxon>
        <taxon>Aspergillus subgen. Circumdati</taxon>
    </lineage>
</organism>